<evidence type="ECO:0000256" key="1">
    <source>
        <dbReference type="SAM" id="Phobius"/>
    </source>
</evidence>
<dbReference type="AlphaFoldDB" id="A0A382JN23"/>
<keyword evidence="1" id="KW-1133">Transmembrane helix</keyword>
<gene>
    <name evidence="2" type="ORF">METZ01_LOCUS265596</name>
</gene>
<evidence type="ECO:0000313" key="2">
    <source>
        <dbReference type="EMBL" id="SVC12742.1"/>
    </source>
</evidence>
<name>A0A382JN23_9ZZZZ</name>
<keyword evidence="1" id="KW-0812">Transmembrane</keyword>
<reference evidence="2" key="1">
    <citation type="submission" date="2018-05" db="EMBL/GenBank/DDBJ databases">
        <authorList>
            <person name="Lanie J.A."/>
            <person name="Ng W.-L."/>
            <person name="Kazmierczak K.M."/>
            <person name="Andrzejewski T.M."/>
            <person name="Davidsen T.M."/>
            <person name="Wayne K.J."/>
            <person name="Tettelin H."/>
            <person name="Glass J.I."/>
            <person name="Rusch D."/>
            <person name="Podicherti R."/>
            <person name="Tsui H.-C.T."/>
            <person name="Winkler M.E."/>
        </authorList>
    </citation>
    <scope>NUCLEOTIDE SEQUENCE</scope>
</reference>
<protein>
    <submittedName>
        <fullName evidence="2">Uncharacterized protein</fullName>
    </submittedName>
</protein>
<feature type="transmembrane region" description="Helical" evidence="1">
    <location>
        <begin position="60"/>
        <end position="86"/>
    </location>
</feature>
<accession>A0A382JN23</accession>
<feature type="non-terminal residue" evidence="2">
    <location>
        <position position="282"/>
    </location>
</feature>
<dbReference type="EMBL" id="UINC01074996">
    <property type="protein sequence ID" value="SVC12742.1"/>
    <property type="molecule type" value="Genomic_DNA"/>
</dbReference>
<organism evidence="2">
    <name type="scientific">marine metagenome</name>
    <dbReference type="NCBI Taxonomy" id="408172"/>
    <lineage>
        <taxon>unclassified sequences</taxon>
        <taxon>metagenomes</taxon>
        <taxon>ecological metagenomes</taxon>
    </lineage>
</organism>
<keyword evidence="1" id="KW-0472">Membrane</keyword>
<proteinExistence type="predicted"/>
<sequence>MAKQEHVFVGAFSNKALKQLKKTFELSAEERFEARKVGGDSMAGGKDAGKKAKGGILRAVAGLAVVLANLAVMFGTLMTGVVLGFVGEIKRLMSFTKLGKWIGKQWTSITTLFKTRWTALITTIKESKLIKGITSGWQRFTARLSAIFTPLMDWIGIKDIKGAAAGAGEVQGPKQQGRMMQLLGKFKKFFTKWPRTLAVGKALGRFVPWLWPMILVWEGVNGLVEGWKDAEAKDPDATFMDKLQSAVFGEKGFVARMWNFLIVETGNILGTISKWITENLLR</sequence>